<dbReference type="InterPro" id="IPR000182">
    <property type="entry name" value="GNAT_dom"/>
</dbReference>
<dbReference type="Proteomes" id="UP001515683">
    <property type="component" value="Unassembled WGS sequence"/>
</dbReference>
<dbReference type="RefSeq" id="WP_167016044.1">
    <property type="nucleotide sequence ID" value="NZ_VWXF01000006.1"/>
</dbReference>
<dbReference type="Pfam" id="PF13302">
    <property type="entry name" value="Acetyltransf_3"/>
    <property type="match status" value="1"/>
</dbReference>
<organism evidence="2 3">
    <name type="scientific">Candidatus Pantoea multigeneris</name>
    <dbReference type="NCBI Taxonomy" id="2608357"/>
    <lineage>
        <taxon>Bacteria</taxon>
        <taxon>Pseudomonadati</taxon>
        <taxon>Pseudomonadota</taxon>
        <taxon>Gammaproteobacteria</taxon>
        <taxon>Enterobacterales</taxon>
        <taxon>Erwiniaceae</taxon>
        <taxon>Pantoea</taxon>
    </lineage>
</organism>
<comment type="caution">
    <text evidence="2">The sequence shown here is derived from an EMBL/GenBank/DDBJ whole genome shotgun (WGS) entry which is preliminary data.</text>
</comment>
<proteinExistence type="predicted"/>
<feature type="domain" description="N-acetyltransferase" evidence="1">
    <location>
        <begin position="10"/>
        <end position="143"/>
    </location>
</feature>
<keyword evidence="3" id="KW-1185">Reference proteome</keyword>
<evidence type="ECO:0000313" key="2">
    <source>
        <dbReference type="EMBL" id="NIF23029.1"/>
    </source>
</evidence>
<protein>
    <submittedName>
        <fullName evidence="2">GNAT family N-acetyltransferase</fullName>
    </submittedName>
</protein>
<name>A0ABX0RE61_9GAMM</name>
<sequence length="185" mass="22092">MKSKTGKTIKLRMVEVSDYAFIHSLRVAPEKNKFLSAVDDNPELQKAWLQKYKQREQNGEEFYFIIERLDNQEMVGTMRAYDVDPERMSIRCGSWILNDNKTLTSAVESILLTWDFMREHHFKYLIVDARKEHVSALRFIRKISHRYYGEDETNFFYEIDVEKFAESFYQPNQHYVSPELVDGEI</sequence>
<evidence type="ECO:0000259" key="1">
    <source>
        <dbReference type="Pfam" id="PF13302"/>
    </source>
</evidence>
<dbReference type="InterPro" id="IPR016181">
    <property type="entry name" value="Acyl_CoA_acyltransferase"/>
</dbReference>
<dbReference type="Gene3D" id="3.40.630.30">
    <property type="match status" value="1"/>
</dbReference>
<evidence type="ECO:0000313" key="3">
    <source>
        <dbReference type="Proteomes" id="UP001515683"/>
    </source>
</evidence>
<reference evidence="2 3" key="1">
    <citation type="journal article" date="2019" name="bioRxiv">
        <title>Bacteria contribute to plant secondary compound degradation in a generalist herbivore system.</title>
        <authorList>
            <person name="Francoeur C.B."/>
            <person name="Khadempour L."/>
            <person name="Moreira-Soto R.D."/>
            <person name="Gotting K."/>
            <person name="Book A.J."/>
            <person name="Pinto-Tomas A.A."/>
            <person name="Keefover-Ring K."/>
            <person name="Currie C.R."/>
        </authorList>
    </citation>
    <scope>NUCLEOTIDE SEQUENCE [LARGE SCALE GENOMIC DNA]</scope>
    <source>
        <strain evidence="2">Acro-835</strain>
    </source>
</reference>
<dbReference type="EMBL" id="VWXF01000006">
    <property type="protein sequence ID" value="NIF23029.1"/>
    <property type="molecule type" value="Genomic_DNA"/>
</dbReference>
<dbReference type="SUPFAM" id="SSF55729">
    <property type="entry name" value="Acyl-CoA N-acyltransferases (Nat)"/>
    <property type="match status" value="1"/>
</dbReference>
<gene>
    <name evidence="2" type="ORF">F3J40_15670</name>
</gene>
<accession>A0ABX0RE61</accession>